<comment type="caution">
    <text evidence="4">The sequence shown here is derived from an EMBL/GenBank/DDBJ whole genome shotgun (WGS) entry which is preliminary data.</text>
</comment>
<dbReference type="InterPro" id="IPR026992">
    <property type="entry name" value="DIOX_N"/>
</dbReference>
<reference evidence="4 5" key="1">
    <citation type="submission" date="2024-01" db="EMBL/GenBank/DDBJ databases">
        <title>Genome assemblies of Stephania.</title>
        <authorList>
            <person name="Yang L."/>
        </authorList>
    </citation>
    <scope>NUCLEOTIDE SEQUENCE [LARGE SCALE GENOMIC DNA]</scope>
    <source>
        <strain evidence="4">YNDBR</strain>
        <tissue evidence="4">Leaf</tissue>
    </source>
</reference>
<dbReference type="AlphaFoldDB" id="A0AAP0NWW3"/>
<keyword evidence="1" id="KW-0479">Metal-binding</keyword>
<evidence type="ECO:0000256" key="2">
    <source>
        <dbReference type="ARBA" id="ARBA00023004"/>
    </source>
</evidence>
<dbReference type="EMBL" id="JBBNAF010000008">
    <property type="protein sequence ID" value="KAK9120670.1"/>
    <property type="molecule type" value="Genomic_DNA"/>
</dbReference>
<evidence type="ECO:0000259" key="3">
    <source>
        <dbReference type="Pfam" id="PF14226"/>
    </source>
</evidence>
<keyword evidence="5" id="KW-1185">Reference proteome</keyword>
<dbReference type="PANTHER" id="PTHR47991">
    <property type="entry name" value="OXOGLUTARATE/IRON-DEPENDENT DIOXYGENASE"/>
    <property type="match status" value="1"/>
</dbReference>
<accession>A0AAP0NWW3</accession>
<gene>
    <name evidence="4" type="ORF">Syun_018287</name>
</gene>
<dbReference type="GO" id="GO:0046872">
    <property type="term" value="F:metal ion binding"/>
    <property type="evidence" value="ECO:0007669"/>
    <property type="project" value="UniProtKB-KW"/>
</dbReference>
<keyword evidence="2" id="KW-0408">Iron</keyword>
<dbReference type="InterPro" id="IPR027443">
    <property type="entry name" value="IPNS-like_sf"/>
</dbReference>
<name>A0AAP0NWW3_9MAGN</name>
<evidence type="ECO:0000256" key="1">
    <source>
        <dbReference type="ARBA" id="ARBA00022723"/>
    </source>
</evidence>
<dbReference type="Gene3D" id="2.60.120.330">
    <property type="entry name" value="B-lactam Antibiotic, Isopenicillin N Synthase, Chain"/>
    <property type="match status" value="1"/>
</dbReference>
<proteinExistence type="predicted"/>
<organism evidence="4 5">
    <name type="scientific">Stephania yunnanensis</name>
    <dbReference type="NCBI Taxonomy" id="152371"/>
    <lineage>
        <taxon>Eukaryota</taxon>
        <taxon>Viridiplantae</taxon>
        <taxon>Streptophyta</taxon>
        <taxon>Embryophyta</taxon>
        <taxon>Tracheophyta</taxon>
        <taxon>Spermatophyta</taxon>
        <taxon>Magnoliopsida</taxon>
        <taxon>Ranunculales</taxon>
        <taxon>Menispermaceae</taxon>
        <taxon>Menispermoideae</taxon>
        <taxon>Cissampelideae</taxon>
        <taxon>Stephania</taxon>
    </lineage>
</organism>
<dbReference type="SUPFAM" id="SSF51197">
    <property type="entry name" value="Clavaminate synthase-like"/>
    <property type="match status" value="1"/>
</dbReference>
<evidence type="ECO:0000313" key="4">
    <source>
        <dbReference type="EMBL" id="KAK9120670.1"/>
    </source>
</evidence>
<evidence type="ECO:0000313" key="5">
    <source>
        <dbReference type="Proteomes" id="UP001420932"/>
    </source>
</evidence>
<dbReference type="FunFam" id="2.60.120.330:FF:000079">
    <property type="entry name" value="Protein SRG1"/>
    <property type="match status" value="1"/>
</dbReference>
<sequence>MAKEIIEMGGEVEQHSFGSFPVPNVQDLSTKVADEVPDRYIRPEFESDSVCVDESIKIPVIDFSRILKEEFRREEMAKLHAACEEWGFFQLINHGSEEGMERIKNDVEEFFKLPFEAKKACAQLPNGLEGYGQAFVASEDQKLDWGDMLFIRALPTRGRNMRFWPEHPTSFRERLENYSSAVKGLALQLLGMMAENLGLKAEQLTSMFEDISLGLRMNYYPPCPCPQADNVSCRVVLIVS</sequence>
<protein>
    <recommendedName>
        <fullName evidence="3">Non-haem dioxygenase N-terminal domain-containing protein</fullName>
    </recommendedName>
</protein>
<dbReference type="Pfam" id="PF14226">
    <property type="entry name" value="DIOX_N"/>
    <property type="match status" value="1"/>
</dbReference>
<dbReference type="Proteomes" id="UP001420932">
    <property type="component" value="Unassembled WGS sequence"/>
</dbReference>
<dbReference type="InterPro" id="IPR050295">
    <property type="entry name" value="Plant_2OG-oxidoreductases"/>
</dbReference>
<feature type="domain" description="Non-haem dioxygenase N-terminal" evidence="3">
    <location>
        <begin position="58"/>
        <end position="166"/>
    </location>
</feature>